<dbReference type="Gene3D" id="3.30.750.24">
    <property type="entry name" value="STAS domain"/>
    <property type="match status" value="1"/>
</dbReference>
<evidence type="ECO:0000313" key="8">
    <source>
        <dbReference type="Ensembl" id="ENSSRHP00000093558.1"/>
    </source>
</evidence>
<keyword evidence="4 6" id="KW-0472">Membrane</keyword>
<gene>
    <name evidence="8" type="primary">LOC107741062</name>
</gene>
<dbReference type="Proteomes" id="UP000472270">
    <property type="component" value="Unassembled WGS sequence"/>
</dbReference>
<comment type="subcellular location">
    <subcellularLocation>
        <location evidence="1">Membrane</location>
        <topology evidence="1">Multi-pass membrane protein</topology>
    </subcellularLocation>
</comment>
<feature type="transmembrane region" description="Helical" evidence="6">
    <location>
        <begin position="475"/>
        <end position="503"/>
    </location>
</feature>
<dbReference type="NCBIfam" id="TIGR00815">
    <property type="entry name" value="sulP"/>
    <property type="match status" value="1"/>
</dbReference>
<keyword evidence="2 6" id="KW-0812">Transmembrane</keyword>
<evidence type="ECO:0000256" key="5">
    <source>
        <dbReference type="SAM" id="MobiDB-lite"/>
    </source>
</evidence>
<keyword evidence="3 6" id="KW-1133">Transmembrane helix</keyword>
<sequence>MPTEEVCDSVSAEDDAKKGPDVPFLLEERVKEKLSWKDVLRKKVGKKCSCSSAQIKALLVDSIPIMKWLPRYQFKDWIIGDAMSGLIVGILLVPQSIAYSLLAEQDPIYGLYTSFFASIIYTLLGTSRHISVGMFGVLCLLVGQVVDRELTLAGYPSDTNQTTLGNVYNSTGPVCDRSCYAVMVAATLTFTAGVYQVLMGLLQVGFVSVYLSDSLLSGFATGASLTILTSQIKYFLGLHLPRVRGWGSLIKTWISLFKNLGHTNLCDLVTSVLCLLVLVPTKELNDRFKAKLKAPIPFELFVVIAATLASHFGQFEETYGSDVAGNIPTGFMPPQLPNWSLMPNIAVDAFSIAIVGFAITVSLSEMFAKKHGYMVDPNQEMYAIGFCNIIPSFFRCFTTSAALTKTLVKESTGCQTQLSGLVTALVLLLVLLVIAPAFYSLQKCVLAVIIVVNLRGALRKFGDIPQMWRVNHVDTIIWLITMATSALVNTELGLLVGVLVSAFCVLGRTQSTQVRQLGQAGDRELFEDLASYKGLQSQPGVSVFRYEAPIYYANHTLFKKSLYRNVGLDPLKEKARRRKLDKQRNQKQGGEDQKQEMDVSTNVYLLQHNSLHTLVIDCSPVLFLDTAGVNALKEVCKDYKGLGVDVLLAQRNPSVIDSLRKGGYYDPKKGTKEIQFHTLSDAVSYAQSLKSQNGDCDTVV</sequence>
<evidence type="ECO:0000259" key="7">
    <source>
        <dbReference type="PROSITE" id="PS50801"/>
    </source>
</evidence>
<feature type="transmembrane region" description="Helical" evidence="6">
    <location>
        <begin position="214"/>
        <end position="236"/>
    </location>
</feature>
<feature type="domain" description="STAS" evidence="7">
    <location>
        <begin position="531"/>
        <end position="686"/>
    </location>
</feature>
<feature type="transmembrane region" description="Helical" evidence="6">
    <location>
        <begin position="180"/>
        <end position="202"/>
    </location>
</feature>
<dbReference type="PROSITE" id="PS50801">
    <property type="entry name" value="STAS"/>
    <property type="match status" value="1"/>
</dbReference>
<reference evidence="8" key="1">
    <citation type="submission" date="2025-08" db="UniProtKB">
        <authorList>
            <consortium name="Ensembl"/>
        </authorList>
    </citation>
    <scope>IDENTIFICATION</scope>
</reference>
<keyword evidence="9" id="KW-1185">Reference proteome</keyword>
<dbReference type="GO" id="GO:0008271">
    <property type="term" value="F:secondary active sulfate transmembrane transporter activity"/>
    <property type="evidence" value="ECO:0007669"/>
    <property type="project" value="InterPro"/>
</dbReference>
<dbReference type="OrthoDB" id="288203at2759"/>
<dbReference type="PANTHER" id="PTHR11814">
    <property type="entry name" value="SULFATE TRANSPORTER"/>
    <property type="match status" value="1"/>
</dbReference>
<dbReference type="KEGG" id="srx:107741062"/>
<feature type="transmembrane region" description="Helical" evidence="6">
    <location>
        <begin position="77"/>
        <end position="102"/>
    </location>
</feature>
<feature type="region of interest" description="Disordered" evidence="5">
    <location>
        <begin position="574"/>
        <end position="596"/>
    </location>
</feature>
<accession>A0A673MT53</accession>
<evidence type="ECO:0000313" key="9">
    <source>
        <dbReference type="Proteomes" id="UP000472270"/>
    </source>
</evidence>
<dbReference type="PROSITE" id="PS01130">
    <property type="entry name" value="SLC26A"/>
    <property type="match status" value="1"/>
</dbReference>
<feature type="transmembrane region" description="Helical" evidence="6">
    <location>
        <begin position="341"/>
        <end position="361"/>
    </location>
</feature>
<protein>
    <submittedName>
        <fullName evidence="8">Sulfate transporter-like</fullName>
    </submittedName>
</protein>
<dbReference type="InterPro" id="IPR036513">
    <property type="entry name" value="STAS_dom_sf"/>
</dbReference>
<dbReference type="RefSeq" id="XP_016409134.1">
    <property type="nucleotide sequence ID" value="XM_016553648.1"/>
</dbReference>
<dbReference type="InterPro" id="IPR018045">
    <property type="entry name" value="S04_transporter_CS"/>
</dbReference>
<dbReference type="Pfam" id="PF01740">
    <property type="entry name" value="STAS"/>
    <property type="match status" value="1"/>
</dbReference>
<dbReference type="GeneID" id="107741062"/>
<dbReference type="AlphaFoldDB" id="A0A673MT53"/>
<dbReference type="InterPro" id="IPR002645">
    <property type="entry name" value="STAS_dom"/>
</dbReference>
<feature type="transmembrane region" description="Helical" evidence="6">
    <location>
        <begin position="129"/>
        <end position="146"/>
    </location>
</feature>
<dbReference type="Ensembl" id="ENSSRHT00000096083.1">
    <property type="protein sequence ID" value="ENSSRHP00000093558.1"/>
    <property type="gene ID" value="ENSSRHG00000046112.1"/>
</dbReference>
<organism evidence="8 9">
    <name type="scientific">Sinocyclocheilus rhinocerous</name>
    <dbReference type="NCBI Taxonomy" id="307959"/>
    <lineage>
        <taxon>Eukaryota</taxon>
        <taxon>Metazoa</taxon>
        <taxon>Chordata</taxon>
        <taxon>Craniata</taxon>
        <taxon>Vertebrata</taxon>
        <taxon>Euteleostomi</taxon>
        <taxon>Actinopterygii</taxon>
        <taxon>Neopterygii</taxon>
        <taxon>Teleostei</taxon>
        <taxon>Ostariophysi</taxon>
        <taxon>Cypriniformes</taxon>
        <taxon>Cyprinidae</taxon>
        <taxon>Cyprininae</taxon>
        <taxon>Sinocyclocheilus</taxon>
    </lineage>
</organism>
<name>A0A673MT53_9TELE</name>
<dbReference type="SUPFAM" id="SSF52091">
    <property type="entry name" value="SpoIIaa-like"/>
    <property type="match status" value="1"/>
</dbReference>
<dbReference type="GO" id="GO:0016020">
    <property type="term" value="C:membrane"/>
    <property type="evidence" value="ECO:0007669"/>
    <property type="project" value="UniProtKB-SubCell"/>
</dbReference>
<proteinExistence type="predicted"/>
<feature type="transmembrane region" description="Helical" evidence="6">
    <location>
        <begin position="424"/>
        <end position="454"/>
    </location>
</feature>
<dbReference type="InterPro" id="IPR011547">
    <property type="entry name" value="SLC26A/SulP_dom"/>
</dbReference>
<evidence type="ECO:0000256" key="3">
    <source>
        <dbReference type="ARBA" id="ARBA00022989"/>
    </source>
</evidence>
<evidence type="ECO:0000256" key="6">
    <source>
        <dbReference type="SAM" id="Phobius"/>
    </source>
</evidence>
<dbReference type="Pfam" id="PF00916">
    <property type="entry name" value="Sulfate_transp"/>
    <property type="match status" value="1"/>
</dbReference>
<dbReference type="CDD" id="cd07042">
    <property type="entry name" value="STAS_SulP_like_sulfate_transporter"/>
    <property type="match status" value="1"/>
</dbReference>
<reference evidence="8" key="2">
    <citation type="submission" date="2025-09" db="UniProtKB">
        <authorList>
            <consortium name="Ensembl"/>
        </authorList>
    </citation>
    <scope>IDENTIFICATION</scope>
</reference>
<evidence type="ECO:0000256" key="4">
    <source>
        <dbReference type="ARBA" id="ARBA00023136"/>
    </source>
</evidence>
<dbReference type="InterPro" id="IPR001902">
    <property type="entry name" value="SLC26A/SulP_fam"/>
</dbReference>
<feature type="transmembrane region" description="Helical" evidence="6">
    <location>
        <begin position="382"/>
        <end position="404"/>
    </location>
</feature>
<feature type="transmembrane region" description="Helical" evidence="6">
    <location>
        <begin position="292"/>
        <end position="312"/>
    </location>
</feature>
<evidence type="ECO:0000256" key="2">
    <source>
        <dbReference type="ARBA" id="ARBA00022692"/>
    </source>
</evidence>
<evidence type="ECO:0000256" key="1">
    <source>
        <dbReference type="ARBA" id="ARBA00004141"/>
    </source>
</evidence>